<keyword evidence="2" id="KW-1185">Reference proteome</keyword>
<protein>
    <submittedName>
        <fullName evidence="1">Uncharacterized protein</fullName>
    </submittedName>
</protein>
<sequence>MVSPLALMEAASFIPDRFPGWYKNTADSRNYHYRHKTTIRSKKINQTI</sequence>
<gene>
    <name evidence="1" type="ORF">FLJC2902T_26360</name>
</gene>
<comment type="caution">
    <text evidence="1">The sequence shown here is derived from an EMBL/GenBank/DDBJ whole genome shotgun (WGS) entry which is preliminary data.</text>
</comment>
<dbReference type="STRING" id="1341181.FLJC2902T_26360"/>
<dbReference type="EMBL" id="AVGG01000018">
    <property type="protein sequence ID" value="ESU26661.1"/>
    <property type="molecule type" value="Genomic_DNA"/>
</dbReference>
<organism evidence="1 2">
    <name type="scientific">Flavobacterium limnosediminis JC2902</name>
    <dbReference type="NCBI Taxonomy" id="1341181"/>
    <lineage>
        <taxon>Bacteria</taxon>
        <taxon>Pseudomonadati</taxon>
        <taxon>Bacteroidota</taxon>
        <taxon>Flavobacteriia</taxon>
        <taxon>Flavobacteriales</taxon>
        <taxon>Flavobacteriaceae</taxon>
        <taxon>Flavobacterium</taxon>
    </lineage>
</organism>
<accession>V6SJD3</accession>
<evidence type="ECO:0000313" key="2">
    <source>
        <dbReference type="Proteomes" id="UP000018004"/>
    </source>
</evidence>
<reference evidence="1 2" key="1">
    <citation type="submission" date="2013-08" db="EMBL/GenBank/DDBJ databases">
        <title>Flavobacterium limnosediminis JC2902 genome sequencing.</title>
        <authorList>
            <person name="Lee K."/>
            <person name="Yi H."/>
            <person name="Park S."/>
            <person name="Chun J."/>
        </authorList>
    </citation>
    <scope>NUCLEOTIDE SEQUENCE [LARGE SCALE GENOMIC DNA]</scope>
    <source>
        <strain evidence="1 2">JC2902</strain>
    </source>
</reference>
<dbReference type="PATRIC" id="fig|1341181.4.peg.2595"/>
<name>V6SJD3_9FLAO</name>
<dbReference type="AlphaFoldDB" id="V6SJD3"/>
<evidence type="ECO:0000313" key="1">
    <source>
        <dbReference type="EMBL" id="ESU26661.1"/>
    </source>
</evidence>
<dbReference type="Proteomes" id="UP000018004">
    <property type="component" value="Unassembled WGS sequence"/>
</dbReference>
<proteinExistence type="predicted"/>